<proteinExistence type="predicted"/>
<protein>
    <submittedName>
        <fullName evidence="3">N-acetylmuramic acid 6-phosphate etherase</fullName>
        <ecNumber evidence="3">4.2.1.126</ecNumber>
    </submittedName>
</protein>
<dbReference type="GO" id="GO:0097367">
    <property type="term" value="F:carbohydrate derivative binding"/>
    <property type="evidence" value="ECO:0007669"/>
    <property type="project" value="InterPro"/>
</dbReference>
<dbReference type="PANTHER" id="PTHR10088:SF4">
    <property type="entry name" value="GLUCOKINASE REGULATORY PROTEIN"/>
    <property type="match status" value="1"/>
</dbReference>
<dbReference type="InterPro" id="IPR001347">
    <property type="entry name" value="SIS_dom"/>
</dbReference>
<dbReference type="RefSeq" id="WP_407048701.1">
    <property type="nucleotide sequence ID" value="NZ_CP158568.1"/>
</dbReference>
<dbReference type="Gene3D" id="3.40.50.10490">
    <property type="entry name" value="Glucose-6-phosphate isomerase like protein, domain 1"/>
    <property type="match status" value="1"/>
</dbReference>
<feature type="domain" description="SIS" evidence="2">
    <location>
        <begin position="95"/>
        <end position="258"/>
    </location>
</feature>
<dbReference type="NCBIfam" id="NF003915">
    <property type="entry name" value="PRK05441.1"/>
    <property type="match status" value="1"/>
</dbReference>
<dbReference type="InterPro" id="IPR046348">
    <property type="entry name" value="SIS_dom_sf"/>
</dbReference>
<evidence type="ECO:0000313" key="3">
    <source>
        <dbReference type="EMBL" id="XBY43600.1"/>
    </source>
</evidence>
<keyword evidence="3" id="KW-0456">Lyase</keyword>
<gene>
    <name evidence="3" type="ORF">ABS361_16155</name>
</gene>
<sequence length="340" mass="34181">MPSNKPNAADFGISIVNSGAGQLVLFRYCDAHFPPIRARLVSTTAAITEAISVRYADLDVQDDETVLAALAEGQERAVAAARAAIPAIAAAAGLMTDRLAGGGRLIYVGAGSSAGVAVQDGSELPGTFGIARDRIVFLIAGGLAALTDIDGAAEDDIASARQEIATLGPLDRDVVVAVSASGSTPFTLAAAEATKAAGAALIGIANNADTPLLTLADRPIFLDSGPEVVAGSTRMAAGTAQKSALGLLSTLVAVRLGHVHGGMMVGVRADNAKLRERARRIVGTITGAREEAAARAIEASGGDVKTAVLICAGADAETAARVLAGAEGNLRRALATIADR</sequence>
<evidence type="ECO:0000256" key="1">
    <source>
        <dbReference type="ARBA" id="ARBA00023277"/>
    </source>
</evidence>
<organism evidence="3">
    <name type="scientific">Methyloraptor flagellatus</name>
    <dbReference type="NCBI Taxonomy" id="3162530"/>
    <lineage>
        <taxon>Bacteria</taxon>
        <taxon>Pseudomonadati</taxon>
        <taxon>Pseudomonadota</taxon>
        <taxon>Alphaproteobacteria</taxon>
        <taxon>Hyphomicrobiales</taxon>
        <taxon>Ancalomicrobiaceae</taxon>
        <taxon>Methyloraptor</taxon>
    </lineage>
</organism>
<dbReference type="Gene3D" id="1.10.8.1080">
    <property type="match status" value="1"/>
</dbReference>
<dbReference type="KEGG" id="mflg:ABS361_16155"/>
<dbReference type="SUPFAM" id="SSF53697">
    <property type="entry name" value="SIS domain"/>
    <property type="match status" value="1"/>
</dbReference>
<dbReference type="PANTHER" id="PTHR10088">
    <property type="entry name" value="GLUCOKINASE REGULATORY PROTEIN"/>
    <property type="match status" value="1"/>
</dbReference>
<dbReference type="InterPro" id="IPR040190">
    <property type="entry name" value="MURQ/GCKR"/>
</dbReference>
<evidence type="ECO:0000259" key="2">
    <source>
        <dbReference type="PROSITE" id="PS51464"/>
    </source>
</evidence>
<dbReference type="AlphaFoldDB" id="A0AAU7X7N6"/>
<dbReference type="GO" id="GO:0016803">
    <property type="term" value="F:ether hydrolase activity"/>
    <property type="evidence" value="ECO:0007669"/>
    <property type="project" value="TreeGrafter"/>
</dbReference>
<keyword evidence="1" id="KW-0119">Carbohydrate metabolism</keyword>
<accession>A0AAU7X7N6</accession>
<dbReference type="EMBL" id="CP158568">
    <property type="protein sequence ID" value="XBY43600.1"/>
    <property type="molecule type" value="Genomic_DNA"/>
</dbReference>
<dbReference type="GO" id="GO:0009254">
    <property type="term" value="P:peptidoglycan turnover"/>
    <property type="evidence" value="ECO:0007669"/>
    <property type="project" value="TreeGrafter"/>
</dbReference>
<dbReference type="GO" id="GO:0016835">
    <property type="term" value="F:carbon-oxygen lyase activity"/>
    <property type="evidence" value="ECO:0007669"/>
    <property type="project" value="TreeGrafter"/>
</dbReference>
<dbReference type="PROSITE" id="PS51464">
    <property type="entry name" value="SIS"/>
    <property type="match status" value="1"/>
</dbReference>
<reference evidence="3" key="1">
    <citation type="submission" date="2024-06" db="EMBL/GenBank/DDBJ databases">
        <title>Methylostella associata gen. nov., sp. nov., a novel Ancalomicrobiaceae-affiliated facultatively methylotrophic bacteria that feed on methanotrophs of the genus Methylococcus.</title>
        <authorList>
            <person name="Saltykova V."/>
            <person name="Danilova O.V."/>
            <person name="Oshkin I.Y."/>
            <person name="Belova S.E."/>
            <person name="Pimenov N.V."/>
            <person name="Dedysh S.N."/>
        </authorList>
    </citation>
    <scope>NUCLEOTIDE SEQUENCE</scope>
    <source>
        <strain evidence="3">S20</strain>
    </source>
</reference>
<name>A0AAU7X7N6_9HYPH</name>
<dbReference type="Pfam" id="PF13580">
    <property type="entry name" value="SIS_2"/>
    <property type="match status" value="1"/>
</dbReference>
<dbReference type="EC" id="4.2.1.126" evidence="3"/>
<dbReference type="GO" id="GO:0046348">
    <property type="term" value="P:amino sugar catabolic process"/>
    <property type="evidence" value="ECO:0007669"/>
    <property type="project" value="TreeGrafter"/>
</dbReference>